<dbReference type="InterPro" id="IPR050814">
    <property type="entry name" value="Myo-inositol_Transporter"/>
</dbReference>
<dbReference type="Pfam" id="PF00083">
    <property type="entry name" value="Sugar_tr"/>
    <property type="match status" value="1"/>
</dbReference>
<comment type="subcellular location">
    <subcellularLocation>
        <location evidence="1">Membrane</location>
        <topology evidence="1">Multi-pass membrane protein</topology>
    </subcellularLocation>
</comment>
<feature type="transmembrane region" description="Helical" evidence="6">
    <location>
        <begin position="12"/>
        <end position="33"/>
    </location>
</feature>
<keyword evidence="9" id="KW-1185">Reference proteome</keyword>
<feature type="domain" description="Major facilitator superfamily (MFS) profile" evidence="7">
    <location>
        <begin position="1"/>
        <end position="61"/>
    </location>
</feature>
<evidence type="ECO:0000256" key="5">
    <source>
        <dbReference type="ARBA" id="ARBA00023136"/>
    </source>
</evidence>
<dbReference type="Gene3D" id="1.20.1250.20">
    <property type="entry name" value="MFS general substrate transporter like domains"/>
    <property type="match status" value="1"/>
</dbReference>
<proteinExistence type="predicted"/>
<keyword evidence="4 6" id="KW-1133">Transmembrane helix</keyword>
<dbReference type="AlphaFoldDB" id="A0A8R1EQ71"/>
<dbReference type="PANTHER" id="PTHR48020:SF11">
    <property type="entry name" value="PROTON MYO-INOSITOL COTRANSPORTER HMIT-1.2"/>
    <property type="match status" value="1"/>
</dbReference>
<evidence type="ECO:0000259" key="7">
    <source>
        <dbReference type="PROSITE" id="PS50850"/>
    </source>
</evidence>
<dbReference type="InterPro" id="IPR020846">
    <property type="entry name" value="MFS_dom"/>
</dbReference>
<keyword evidence="2" id="KW-0813">Transport</keyword>
<evidence type="ECO:0000313" key="9">
    <source>
        <dbReference type="Proteomes" id="UP000005237"/>
    </source>
</evidence>
<dbReference type="InterPro" id="IPR036259">
    <property type="entry name" value="MFS_trans_sf"/>
</dbReference>
<protein>
    <submittedName>
        <fullName evidence="8">MFS domain-containing protein</fullName>
    </submittedName>
</protein>
<dbReference type="SUPFAM" id="SSF103473">
    <property type="entry name" value="MFS general substrate transporter"/>
    <property type="match status" value="1"/>
</dbReference>
<keyword evidence="5 6" id="KW-0472">Membrane</keyword>
<accession>A0A8R1EQ71</accession>
<reference evidence="8" key="2">
    <citation type="submission" date="2022-06" db="UniProtKB">
        <authorList>
            <consortium name="EnsemblMetazoa"/>
        </authorList>
    </citation>
    <scope>IDENTIFICATION</scope>
    <source>
        <strain evidence="8">DF5081</strain>
    </source>
</reference>
<dbReference type="GO" id="GO:0005366">
    <property type="term" value="F:myo-inositol:proton symporter activity"/>
    <property type="evidence" value="ECO:0007669"/>
    <property type="project" value="TreeGrafter"/>
</dbReference>
<evidence type="ECO:0000256" key="3">
    <source>
        <dbReference type="ARBA" id="ARBA00022692"/>
    </source>
</evidence>
<organism evidence="8 9">
    <name type="scientific">Caenorhabditis japonica</name>
    <dbReference type="NCBI Taxonomy" id="281687"/>
    <lineage>
        <taxon>Eukaryota</taxon>
        <taxon>Metazoa</taxon>
        <taxon>Ecdysozoa</taxon>
        <taxon>Nematoda</taxon>
        <taxon>Chromadorea</taxon>
        <taxon>Rhabditida</taxon>
        <taxon>Rhabditina</taxon>
        <taxon>Rhabditomorpha</taxon>
        <taxon>Rhabditoidea</taxon>
        <taxon>Rhabditidae</taxon>
        <taxon>Peloderinae</taxon>
        <taxon>Caenorhabditis</taxon>
    </lineage>
</organism>
<dbReference type="Proteomes" id="UP000005237">
    <property type="component" value="Unassembled WGS sequence"/>
</dbReference>
<dbReference type="EnsemblMetazoa" id="CJA39554.1">
    <property type="protein sequence ID" value="CJA39554.1"/>
    <property type="gene ID" value="WBGene00215401"/>
</dbReference>
<dbReference type="InterPro" id="IPR005828">
    <property type="entry name" value="MFS_sugar_transport-like"/>
</dbReference>
<keyword evidence="3 6" id="KW-0812">Transmembrane</keyword>
<dbReference type="PROSITE" id="PS50850">
    <property type="entry name" value="MFS"/>
    <property type="match status" value="1"/>
</dbReference>
<feature type="transmembrane region" description="Helical" evidence="6">
    <location>
        <begin position="39"/>
        <end position="57"/>
    </location>
</feature>
<dbReference type="GO" id="GO:0016324">
    <property type="term" value="C:apical plasma membrane"/>
    <property type="evidence" value="ECO:0007669"/>
    <property type="project" value="TreeGrafter"/>
</dbReference>
<sequence length="102" mass="11826">MWARSTCVSISTLSNWIFNLLVSLTYLSLTHAITKYGAFWLYALFTIIAFIFIYFLVPETTGYSVDEVEMLFMNKRQRNMAMEARQVKIRNNPVKEGLSTPT</sequence>
<reference evidence="9" key="1">
    <citation type="submission" date="2010-08" db="EMBL/GenBank/DDBJ databases">
        <authorList>
            <consortium name="Caenorhabditis japonica Sequencing Consortium"/>
            <person name="Wilson R.K."/>
        </authorList>
    </citation>
    <scope>NUCLEOTIDE SEQUENCE [LARGE SCALE GENOMIC DNA]</scope>
    <source>
        <strain evidence="9">DF5081</strain>
    </source>
</reference>
<evidence type="ECO:0000256" key="2">
    <source>
        <dbReference type="ARBA" id="ARBA00022448"/>
    </source>
</evidence>
<evidence type="ECO:0000256" key="6">
    <source>
        <dbReference type="SAM" id="Phobius"/>
    </source>
</evidence>
<evidence type="ECO:0000256" key="1">
    <source>
        <dbReference type="ARBA" id="ARBA00004141"/>
    </source>
</evidence>
<evidence type="ECO:0000256" key="4">
    <source>
        <dbReference type="ARBA" id="ARBA00022989"/>
    </source>
</evidence>
<dbReference type="PANTHER" id="PTHR48020">
    <property type="entry name" value="PROTON MYO-INOSITOL COTRANSPORTER"/>
    <property type="match status" value="1"/>
</dbReference>
<name>A0A8R1EQ71_CAEJA</name>
<evidence type="ECO:0000313" key="8">
    <source>
        <dbReference type="EnsemblMetazoa" id="CJA39554.1"/>
    </source>
</evidence>